<dbReference type="Gene3D" id="1.10.10.10">
    <property type="entry name" value="Winged helix-like DNA-binding domain superfamily/Winged helix DNA-binding domain"/>
    <property type="match status" value="1"/>
</dbReference>
<dbReference type="RefSeq" id="WP_060528193.1">
    <property type="nucleotide sequence ID" value="NZ_KQ557118.1"/>
</dbReference>
<dbReference type="InterPro" id="IPR057666">
    <property type="entry name" value="DrpA_SLOG"/>
</dbReference>
<gene>
    <name evidence="4" type="ORF">Ga0074115_1036</name>
</gene>
<dbReference type="Gene3D" id="3.40.50.450">
    <property type="match status" value="1"/>
</dbReference>
<dbReference type="Proteomes" id="UP000051634">
    <property type="component" value="Unassembled WGS sequence"/>
</dbReference>
<dbReference type="GO" id="GO:0009294">
    <property type="term" value="P:DNA-mediated transformation"/>
    <property type="evidence" value="ECO:0007669"/>
    <property type="project" value="InterPro"/>
</dbReference>
<dbReference type="InterPro" id="IPR041614">
    <property type="entry name" value="DprA_WH"/>
</dbReference>
<proteinExistence type="inferred from homology"/>
<dbReference type="SUPFAM" id="SSF102405">
    <property type="entry name" value="MCP/YpsA-like"/>
    <property type="match status" value="1"/>
</dbReference>
<dbReference type="PANTHER" id="PTHR43022:SF1">
    <property type="entry name" value="PROTEIN SMF"/>
    <property type="match status" value="1"/>
</dbReference>
<dbReference type="InterPro" id="IPR036388">
    <property type="entry name" value="WH-like_DNA-bd_sf"/>
</dbReference>
<dbReference type="PANTHER" id="PTHR43022">
    <property type="entry name" value="PROTEIN SMF"/>
    <property type="match status" value="1"/>
</dbReference>
<name>A0A0T5YU27_9GAMM</name>
<evidence type="ECO:0000256" key="1">
    <source>
        <dbReference type="ARBA" id="ARBA00006525"/>
    </source>
</evidence>
<accession>A0A0T5YU27</accession>
<feature type="domain" description="DprA winged helix" evidence="3">
    <location>
        <begin position="315"/>
        <end position="367"/>
    </location>
</feature>
<dbReference type="NCBIfam" id="TIGR00732">
    <property type="entry name" value="dprA"/>
    <property type="match status" value="1"/>
</dbReference>
<dbReference type="EMBL" id="LDXT01000093">
    <property type="protein sequence ID" value="KRT54109.1"/>
    <property type="molecule type" value="Genomic_DNA"/>
</dbReference>
<feature type="domain" description="Smf/DprA SLOG" evidence="2">
    <location>
        <begin position="84"/>
        <end position="291"/>
    </location>
</feature>
<evidence type="ECO:0000313" key="4">
    <source>
        <dbReference type="EMBL" id="KRT54109.1"/>
    </source>
</evidence>
<reference evidence="4 5" key="1">
    <citation type="submission" date="2015-11" db="EMBL/GenBank/DDBJ databases">
        <title>The genome of Candidatus Endoriftia persephone in Ridgeia piscesae and population structure of the North Eastern Pacific vestimentiferan symbionts.</title>
        <authorList>
            <person name="Perez M."/>
            <person name="Juniper K.S."/>
        </authorList>
    </citation>
    <scope>NUCLEOTIDE SEQUENCE [LARGE SCALE GENOMIC DNA]</scope>
    <source>
        <strain evidence="4">Ind11</strain>
    </source>
</reference>
<dbReference type="SUPFAM" id="SSF47781">
    <property type="entry name" value="RuvA domain 2-like"/>
    <property type="match status" value="1"/>
</dbReference>
<evidence type="ECO:0000259" key="2">
    <source>
        <dbReference type="Pfam" id="PF02481"/>
    </source>
</evidence>
<evidence type="ECO:0000313" key="5">
    <source>
        <dbReference type="Proteomes" id="UP000051634"/>
    </source>
</evidence>
<comment type="caution">
    <text evidence="4">The sequence shown here is derived from an EMBL/GenBank/DDBJ whole genome shotgun (WGS) entry which is preliminary data.</text>
</comment>
<comment type="similarity">
    <text evidence="1">Belongs to the DprA/Smf family.</text>
</comment>
<dbReference type="Pfam" id="PF17782">
    <property type="entry name" value="WHD_DprA"/>
    <property type="match status" value="1"/>
</dbReference>
<keyword evidence="5" id="KW-1185">Reference proteome</keyword>
<protein>
    <submittedName>
        <fullName evidence="4">DNA protecting protein DprA</fullName>
    </submittedName>
</protein>
<dbReference type="OrthoDB" id="9785707at2"/>
<sequence>MEDTSVLSEQTVAWLRVSLAPGVGPRTFLKLLEQFDSPAAILHADTPTLRQCGLGEAAISALNQADSPLLNACLEWASITGNQLLTLDQPAYPPLLKAIHDPPPLLFVTGNPELLSTPQLAMVGSRNPTPGGIRNAESFAEFLAACGITITSGLAIGIDGAAHRGALRSGATLAVCGTGLDRVYPARHRQLARQIAEQGVLVSEFPPGTTALPQNFPRRNRIISGLSAGTLVIEAAPKSGSLITARTALEQGREVFAIPGSIHNPQARGCHALIKQGAKLVETAQDCVDELAPLLSLSAEPPADQEAIANSHHWQLDDDYHSLLEAMGYDPTSPDELITKTGLTAEVVSSMLLLLELEGYVSSAAGGLYCRTRK</sequence>
<dbReference type="InterPro" id="IPR003488">
    <property type="entry name" value="DprA"/>
</dbReference>
<dbReference type="Pfam" id="PF02481">
    <property type="entry name" value="DNA_processg_A"/>
    <property type="match status" value="1"/>
</dbReference>
<dbReference type="Pfam" id="PF21102">
    <property type="entry name" value="DprA_N"/>
    <property type="match status" value="1"/>
</dbReference>
<evidence type="ECO:0000259" key="3">
    <source>
        <dbReference type="Pfam" id="PF17782"/>
    </source>
</evidence>
<dbReference type="PATRIC" id="fig|54398.3.peg.609"/>
<organism evidence="4 5">
    <name type="scientific">endosymbiont of Ridgeia piscesae</name>
    <dbReference type="NCBI Taxonomy" id="54398"/>
    <lineage>
        <taxon>Bacteria</taxon>
        <taxon>Pseudomonadati</taxon>
        <taxon>Pseudomonadota</taxon>
        <taxon>Gammaproteobacteria</taxon>
        <taxon>sulfur-oxidizing symbionts</taxon>
    </lineage>
</organism>
<dbReference type="AlphaFoldDB" id="A0A0T5YU27"/>
<dbReference type="InterPro" id="IPR010994">
    <property type="entry name" value="RuvA_2-like"/>
</dbReference>